<evidence type="ECO:0000256" key="4">
    <source>
        <dbReference type="ARBA" id="ARBA00022763"/>
    </source>
</evidence>
<dbReference type="PANTHER" id="PTHR42646">
    <property type="entry name" value="FLAP ENDONUCLEASE XNI"/>
    <property type="match status" value="1"/>
</dbReference>
<dbReference type="PRINTS" id="PR00868">
    <property type="entry name" value="DNAPOLI"/>
</dbReference>
<dbReference type="eggNOG" id="KOG0950">
    <property type="taxonomic scope" value="Eukaryota"/>
</dbReference>
<evidence type="ECO:0000259" key="9">
    <source>
        <dbReference type="SMART" id="SM00475"/>
    </source>
</evidence>
<dbReference type="InterPro" id="IPR036279">
    <property type="entry name" value="5-3_exonuclease_C_sf"/>
</dbReference>
<dbReference type="Gramene" id="EME30952">
    <property type="protein sequence ID" value="EME30952"/>
    <property type="gene ID" value="Gasu_17190"/>
</dbReference>
<dbReference type="Proteomes" id="UP000030680">
    <property type="component" value="Unassembled WGS sequence"/>
</dbReference>
<dbReference type="EC" id="2.7.7.7" evidence="11"/>
<evidence type="ECO:0000256" key="1">
    <source>
        <dbReference type="ARBA" id="ARBA00022679"/>
    </source>
</evidence>
<evidence type="ECO:0000256" key="8">
    <source>
        <dbReference type="ARBA" id="ARBA00023204"/>
    </source>
</evidence>
<dbReference type="Gene3D" id="3.30.70.370">
    <property type="match status" value="1"/>
</dbReference>
<dbReference type="Pfam" id="PF01367">
    <property type="entry name" value="5_3_exonuc"/>
    <property type="match status" value="1"/>
</dbReference>
<dbReference type="FunFam" id="1.10.150.20:FF:000003">
    <property type="entry name" value="DNA polymerase I"/>
    <property type="match status" value="1"/>
</dbReference>
<dbReference type="GO" id="GO:0006281">
    <property type="term" value="P:DNA repair"/>
    <property type="evidence" value="ECO:0007669"/>
    <property type="project" value="UniProtKB-KW"/>
</dbReference>
<keyword evidence="8" id="KW-0234">DNA repair</keyword>
<dbReference type="SUPFAM" id="SSF47807">
    <property type="entry name" value="5' to 3' exonuclease, C-terminal subdomain"/>
    <property type="match status" value="1"/>
</dbReference>
<keyword evidence="4" id="KW-0227">DNA damage</keyword>
<dbReference type="InterPro" id="IPR020046">
    <property type="entry name" value="5-3_exonucl_a-hlix_arch_N"/>
</dbReference>
<evidence type="ECO:0000256" key="7">
    <source>
        <dbReference type="ARBA" id="ARBA00023125"/>
    </source>
</evidence>
<dbReference type="RefSeq" id="XP_005707472.1">
    <property type="nucleotide sequence ID" value="XM_005707415.1"/>
</dbReference>
<dbReference type="Pfam" id="PF00476">
    <property type="entry name" value="DNA_pol_A"/>
    <property type="match status" value="1"/>
</dbReference>
<evidence type="ECO:0000256" key="2">
    <source>
        <dbReference type="ARBA" id="ARBA00022695"/>
    </source>
</evidence>
<organism evidence="11 12">
    <name type="scientific">Galdieria sulphuraria</name>
    <name type="common">Red alga</name>
    <dbReference type="NCBI Taxonomy" id="130081"/>
    <lineage>
        <taxon>Eukaryota</taxon>
        <taxon>Rhodophyta</taxon>
        <taxon>Bangiophyceae</taxon>
        <taxon>Galdieriales</taxon>
        <taxon>Galdieriaceae</taxon>
        <taxon>Galdieria</taxon>
    </lineage>
</organism>
<dbReference type="InterPro" id="IPR002421">
    <property type="entry name" value="5-3_exonuclease"/>
</dbReference>
<keyword evidence="1 11" id="KW-0808">Transferase</keyword>
<sequence>MQSTFICQLYFLTFNGGLRLSCRSYDKCFNRGRKGKIKHHRNIPKVICSSEIFETRVRHHVFLIDALALIYRSHFALSRSGLRTSYGLETGPIYGFISTLLSLLETYRPYCAMVVFDSYYFSQESAFQPTSWQRRLIYPDYKRNRSKLPTAIEKGLPYIKALVSALGISIIEVASTEADDVIGSLVKYCTSNNFVAKIVSADKDFLQLLQESTCVILRPRTTKSSKKTSASSSGWSLITENEFRQAYDNLSPMQYCDVLALMGDTADNIPGVAGIGEKQAVALVKSFGCVETLVENWKAISSTRLREKIFQHRELLLLSKTLVTIHQDLIIPNFEFDDLFVRPTQLEKLNDIMDKLEIKTLGKRVDKYVHNSFIATESLYRKQKDSKLQNASLERREQDISNRSSDSDSSYLARMKNFENLGLQYFYLSTLVNCNCAEEKWEELLSRIRKQNFEVPCVAFWTDYDIKPGEKKKPRQSRRMTSFNNCNPAVFLESIRKELSNEYFSFQDIVMLKGIAISWENSFSIYLDLKNTKDAWIQQLEWLLSHSQLSKASVFVKKQIHILQRFSDNLSLRSPLVDILIGHHATAPFESLSVEQVMKRFALLSGDNVMLSMLEFMFSNRKDQVSNFIERDASKLLSGLLCQKATYPVHFVDLLRIWCQCNWSVLLFRAAKVLNSELMMLSMKTFVEYIEYPLIPVLATMERNGLCLNTRFLVDMSHKTNLATSDNSLKDKWNDELKKYDDNASILWESKDFSFTAEKKYLKLLQRHMYPISGKLHAHYYKSTNLFGKLATFPVNVHELSKMKNLVVASQGFQILVADCSQMEMRILAALSKESTWIQVFLEEGDIHKFIAYKLFTWNNRSEKLSERQFREYAKVLSYGIIRGTSEQVISKELQVSRHDIKSWMELYRRSFSKVLQFLEETSEKSFQRGYSETLLGRKIPVPFKNSQNEEEILAAKKICRRAVIEGTQADIISLAMIRILEQLGQYSQSNLILQVGDQLIFQVAKSDCDKVMKLVKKEVSNILPLPQGVPVLVRLGVGNDWLEATAAIQ</sequence>
<dbReference type="GO" id="GO:0008409">
    <property type="term" value="F:5'-3' exonuclease activity"/>
    <property type="evidence" value="ECO:0007669"/>
    <property type="project" value="InterPro"/>
</dbReference>
<accession>M2XLB5</accession>
<keyword evidence="6" id="KW-0239">DNA-directed DNA polymerase</keyword>
<dbReference type="PANTHER" id="PTHR42646:SF2">
    <property type="entry name" value="5'-3' EXONUCLEASE FAMILY PROTEIN"/>
    <property type="match status" value="1"/>
</dbReference>
<protein>
    <submittedName>
        <fullName evidence="11">DNA polymerase I</fullName>
        <ecNumber evidence="11">2.7.7.7</ecNumber>
    </submittedName>
</protein>
<dbReference type="InterPro" id="IPR020045">
    <property type="entry name" value="DNA_polI_H3TH"/>
</dbReference>
<dbReference type="Gene3D" id="3.40.50.1010">
    <property type="entry name" value="5'-nuclease"/>
    <property type="match status" value="1"/>
</dbReference>
<dbReference type="InterPro" id="IPR038969">
    <property type="entry name" value="FEN"/>
</dbReference>
<evidence type="ECO:0000256" key="5">
    <source>
        <dbReference type="ARBA" id="ARBA00022801"/>
    </source>
</evidence>
<evidence type="ECO:0000313" key="11">
    <source>
        <dbReference type="EMBL" id="EME30952.1"/>
    </source>
</evidence>
<dbReference type="KEGG" id="gsl:Gasu_17190"/>
<dbReference type="CDD" id="cd09898">
    <property type="entry name" value="H3TH_53EXO"/>
    <property type="match status" value="1"/>
</dbReference>
<dbReference type="Gene3D" id="1.10.150.20">
    <property type="entry name" value="5' to 3' exonuclease, C-terminal subdomain"/>
    <property type="match status" value="2"/>
</dbReference>
<dbReference type="CDD" id="cd09859">
    <property type="entry name" value="PIN_53EXO"/>
    <property type="match status" value="1"/>
</dbReference>
<dbReference type="SUPFAM" id="SSF56672">
    <property type="entry name" value="DNA/RNA polymerases"/>
    <property type="match status" value="1"/>
</dbReference>
<evidence type="ECO:0000313" key="12">
    <source>
        <dbReference type="Proteomes" id="UP000030680"/>
    </source>
</evidence>
<dbReference type="GO" id="GO:0003887">
    <property type="term" value="F:DNA-directed DNA polymerase activity"/>
    <property type="evidence" value="ECO:0007669"/>
    <property type="project" value="UniProtKB-KW"/>
</dbReference>
<keyword evidence="2 11" id="KW-0548">Nucleotidyltransferase</keyword>
<dbReference type="GO" id="GO:0017108">
    <property type="term" value="F:5'-flap endonuclease activity"/>
    <property type="evidence" value="ECO:0007669"/>
    <property type="project" value="InterPro"/>
</dbReference>
<dbReference type="OrthoDB" id="3123at2759"/>
<dbReference type="GO" id="GO:0003677">
    <property type="term" value="F:DNA binding"/>
    <property type="evidence" value="ECO:0007669"/>
    <property type="project" value="UniProtKB-KW"/>
</dbReference>
<dbReference type="GO" id="GO:0033567">
    <property type="term" value="P:DNA replication, Okazaki fragment processing"/>
    <property type="evidence" value="ECO:0007669"/>
    <property type="project" value="InterPro"/>
</dbReference>
<feature type="domain" description="5'-3' exonuclease" evidence="9">
    <location>
        <begin position="59"/>
        <end position="342"/>
    </location>
</feature>
<evidence type="ECO:0000259" key="10">
    <source>
        <dbReference type="SMART" id="SM00482"/>
    </source>
</evidence>
<gene>
    <name evidence="11" type="ORF">Gasu_17190</name>
</gene>
<dbReference type="InterPro" id="IPR036397">
    <property type="entry name" value="RNaseH_sf"/>
</dbReference>
<dbReference type="InterPro" id="IPR029060">
    <property type="entry name" value="PIN-like_dom_sf"/>
</dbReference>
<dbReference type="SMART" id="SM00482">
    <property type="entry name" value="POLAc"/>
    <property type="match status" value="1"/>
</dbReference>
<dbReference type="SUPFAM" id="SSF88723">
    <property type="entry name" value="PIN domain-like"/>
    <property type="match status" value="1"/>
</dbReference>
<dbReference type="SMART" id="SM00475">
    <property type="entry name" value="53EXOc"/>
    <property type="match status" value="1"/>
</dbReference>
<dbReference type="SMART" id="SM00279">
    <property type="entry name" value="HhH2"/>
    <property type="match status" value="1"/>
</dbReference>
<keyword evidence="7" id="KW-0238">DNA-binding</keyword>
<proteinExistence type="predicted"/>
<dbReference type="InterPro" id="IPR008918">
    <property type="entry name" value="HhH2"/>
</dbReference>
<reference evidence="12" key="1">
    <citation type="journal article" date="2013" name="Science">
        <title>Gene transfer from bacteria and archaea facilitated evolution of an extremophilic eukaryote.</title>
        <authorList>
            <person name="Schonknecht G."/>
            <person name="Chen W.H."/>
            <person name="Ternes C.M."/>
            <person name="Barbier G.G."/>
            <person name="Shrestha R.P."/>
            <person name="Stanke M."/>
            <person name="Brautigam A."/>
            <person name="Baker B.J."/>
            <person name="Banfield J.F."/>
            <person name="Garavito R.M."/>
            <person name="Carr K."/>
            <person name="Wilkerson C."/>
            <person name="Rensing S.A."/>
            <person name="Gagneul D."/>
            <person name="Dickenson N.E."/>
            <person name="Oesterhelt C."/>
            <person name="Lercher M.J."/>
            <person name="Weber A.P."/>
        </authorList>
    </citation>
    <scope>NUCLEOTIDE SEQUENCE [LARGE SCALE GENOMIC DNA]</scope>
    <source>
        <strain evidence="12">074W</strain>
    </source>
</reference>
<keyword evidence="3" id="KW-0540">Nuclease</keyword>
<keyword evidence="12" id="KW-1185">Reference proteome</keyword>
<evidence type="ECO:0000256" key="6">
    <source>
        <dbReference type="ARBA" id="ARBA00022932"/>
    </source>
</evidence>
<keyword evidence="5" id="KW-0378">Hydrolase</keyword>
<feature type="domain" description="DNA-directed DNA polymerase family A palm" evidence="10">
    <location>
        <begin position="801"/>
        <end position="1008"/>
    </location>
</feature>
<dbReference type="GeneID" id="17089646"/>
<evidence type="ECO:0000256" key="3">
    <source>
        <dbReference type="ARBA" id="ARBA00022722"/>
    </source>
</evidence>
<dbReference type="InterPro" id="IPR043502">
    <property type="entry name" value="DNA/RNA_pol_sf"/>
</dbReference>
<dbReference type="Pfam" id="PF02739">
    <property type="entry name" value="5_3_exonuc_N"/>
    <property type="match status" value="1"/>
</dbReference>
<dbReference type="InterPro" id="IPR002298">
    <property type="entry name" value="DNA_polymerase_A"/>
</dbReference>
<dbReference type="STRING" id="130081.M2XLB5"/>
<dbReference type="Gene3D" id="3.30.420.10">
    <property type="entry name" value="Ribonuclease H-like superfamily/Ribonuclease H"/>
    <property type="match status" value="1"/>
</dbReference>
<dbReference type="AlphaFoldDB" id="M2XLB5"/>
<dbReference type="InterPro" id="IPR001098">
    <property type="entry name" value="DNA-dir_DNA_pol_A_palm_dom"/>
</dbReference>
<dbReference type="EMBL" id="KB454495">
    <property type="protein sequence ID" value="EME30952.1"/>
    <property type="molecule type" value="Genomic_DNA"/>
</dbReference>
<name>M2XLB5_GALSU</name>